<comment type="caution">
    <text evidence="1">The sequence shown here is derived from an EMBL/GenBank/DDBJ whole genome shotgun (WGS) entry which is preliminary data.</text>
</comment>
<dbReference type="EMBL" id="JBGNUJ010000008">
    <property type="protein sequence ID" value="KAL3956500.1"/>
    <property type="molecule type" value="Genomic_DNA"/>
</dbReference>
<reference evidence="1" key="1">
    <citation type="submission" date="2024-12" db="EMBL/GenBank/DDBJ databases">
        <title>Comparative genomics and development of molecular markers within Purpureocillium lilacinum and among Purpureocillium species.</title>
        <authorList>
            <person name="Yeh Z.-Y."/>
            <person name="Ni N.-T."/>
            <person name="Lo P.-H."/>
            <person name="Mushyakhwo K."/>
            <person name="Lin C.-F."/>
            <person name="Nai Y.-S."/>
        </authorList>
    </citation>
    <scope>NUCLEOTIDE SEQUENCE</scope>
    <source>
        <strain evidence="1">NCHU-NPUST-175</strain>
    </source>
</reference>
<evidence type="ECO:0000313" key="1">
    <source>
        <dbReference type="EMBL" id="KAL3956500.1"/>
    </source>
</evidence>
<evidence type="ECO:0000313" key="2">
    <source>
        <dbReference type="Proteomes" id="UP001638806"/>
    </source>
</evidence>
<sequence length="1066" mass="117393">MAVTQARPREPEYGSRLAVNVVDEIAARDPNRPFVFVPRSNKPDDGWAPVTFKQLANAVNHVAHIVARDVKPTSADPFPTLGYVGPNDVRYAIVMLACVKAGCQGFFISPRNSVEGQLRLLKATNCANLWYAESFRSIVQPWIDQREMTAKIVPSAEEWLGSEGKPFPYDRPFEEARFEPLCVLHTSGSTGFPKPIVVRQGSMAVADKFRSLPDYHGAPFVFTGWSSQSQRMLMPMPLFHAAGMLASLTILAVFYGLPLALGIPDQIMTPESVRDCLFYSRADSVMLPPSIVEGLCQVDGGLEIMKQLNYVVVGGGNLSQAAGDTLLENGILLSNIIQSTEAIPYGIYMQPNPELWQYFIINTDVMGAVWRCHDEREGVYELFLKRKNLMDPTDQPAFYTFPAAAEWSTGDLYKRHPTLPDHWKFHGRADNVIVFSNGEKLNPVTIEDTVMGCTAIKGALVVGQDRFQPALLLEPFDHPRNEAEKRDLLRRVWPYLQEANREAVAHGRISRQLVMVSDEKIPFARAPKGTVQRPLTIMAYKRQIDDLYSSAEDNEAQDIVALDFSGESALAESIIKLLKTKLLVRNAHPDADLFLLGVDSLQVMQMASILRASAEAAGVMVKRNHCAPRAIYANPTPRQLAAYLLSTINGGESTQSDEEREIAALKGLISKYTKDLPTPHAHRPDPFSDAQTVLVTGTTGSLGAYLLDHLCKLPQVGKVIALNRGKNGGKLRQGPISAARGLSTDFSKVEFLRANLAMPHLGVGKVRYRRLLYSVDRIVHNAWPVNFNISVASFEPHICGVRHLVDFASKASRRVPIIFVSSIGTAMGWKKQCPVPEAKLEDLSLAEMGYGRSKLAGSLILDAAAARGVPTATVRVGQVAGPRSRNGVWNRQEFMPTLIESSLFLGKLPKSIGPGDEVDWMPIEDVAQLVLDVSGVTTETPVSAIHGYFHCVNPSRTTWASLAAALEEHYRGRLEMVTLEEWVAALEQDAGTGASAERNPGVKLLDTYRSMLASAKEGARHVNFDMKRTIATSPTVAGLGPVSPELLRNWCDQWGFSLNCLGHGWR</sequence>
<accession>A0ACC4DJI8</accession>
<keyword evidence="2" id="KW-1185">Reference proteome</keyword>
<gene>
    <name evidence="1" type="ORF">ACCO45_009346</name>
</gene>
<protein>
    <submittedName>
        <fullName evidence="1">Uncharacterized protein</fullName>
    </submittedName>
</protein>
<organism evidence="1 2">
    <name type="scientific">Purpureocillium lilacinum</name>
    <name type="common">Paecilomyces lilacinus</name>
    <dbReference type="NCBI Taxonomy" id="33203"/>
    <lineage>
        <taxon>Eukaryota</taxon>
        <taxon>Fungi</taxon>
        <taxon>Dikarya</taxon>
        <taxon>Ascomycota</taxon>
        <taxon>Pezizomycotina</taxon>
        <taxon>Sordariomycetes</taxon>
        <taxon>Hypocreomycetidae</taxon>
        <taxon>Hypocreales</taxon>
        <taxon>Ophiocordycipitaceae</taxon>
        <taxon>Purpureocillium</taxon>
    </lineage>
</organism>
<dbReference type="Proteomes" id="UP001638806">
    <property type="component" value="Unassembled WGS sequence"/>
</dbReference>
<name>A0ACC4DJI8_PURLI</name>
<proteinExistence type="predicted"/>